<proteinExistence type="predicted"/>
<organism evidence="2">
    <name type="scientific">Bathycoccus sp. RCC716 virus 2</name>
    <dbReference type="NCBI Taxonomy" id="2530039"/>
    <lineage>
        <taxon>Viruses</taxon>
        <taxon>Varidnaviria</taxon>
        <taxon>Bamfordvirae</taxon>
        <taxon>Nucleocytoviricota</taxon>
        <taxon>Megaviricetes</taxon>
        <taxon>Algavirales</taxon>
        <taxon>Phycodnaviridae</taxon>
        <taxon>Prasinovirus</taxon>
    </lineage>
</organism>
<reference evidence="2" key="1">
    <citation type="submission" date="2019-02" db="EMBL/GenBank/DDBJ databases">
        <authorList>
            <person name="Bachy C."/>
            <person name="Yung C.-M."/>
            <person name="Roux S."/>
            <person name="Sullivan M.B."/>
            <person name="Worden A.Z."/>
        </authorList>
    </citation>
    <scope>NUCLEOTIDE SEQUENCE</scope>
    <source>
        <strain evidence="2">BII-V2</strain>
    </source>
</reference>
<accession>A0A7S6NYP0</accession>
<feature type="compositionally biased region" description="Basic residues" evidence="1">
    <location>
        <begin position="10"/>
        <end position="22"/>
    </location>
</feature>
<evidence type="ECO:0000256" key="1">
    <source>
        <dbReference type="SAM" id="MobiDB-lite"/>
    </source>
</evidence>
<sequence length="71" mass="8371">MIRRMVNSKSPRKSPRTKRTNNKKSEASQILNSIDKLTQLEHQLKAKLEKIKKQKRMLWLSLSKITSPKKL</sequence>
<evidence type="ECO:0000313" key="2">
    <source>
        <dbReference type="EMBL" id="QOR60552.1"/>
    </source>
</evidence>
<feature type="region of interest" description="Disordered" evidence="1">
    <location>
        <begin position="1"/>
        <end position="30"/>
    </location>
</feature>
<name>A0A7S6NYP0_9PHYC</name>
<protein>
    <submittedName>
        <fullName evidence="2">Uncharacterized protein</fullName>
    </submittedName>
</protein>
<dbReference type="EMBL" id="MK522038">
    <property type="protein sequence ID" value="QOR60552.1"/>
    <property type="molecule type" value="Genomic_DNA"/>
</dbReference>